<gene>
    <name evidence="3" type="ORF">Rin_00008250</name>
</gene>
<keyword evidence="2" id="KW-0472">Membrane</keyword>
<dbReference type="EMBL" id="AGCA01000202">
    <property type="protein sequence ID" value="EGY29213.1"/>
    <property type="molecule type" value="Genomic_DNA"/>
</dbReference>
<feature type="non-terminal residue" evidence="3">
    <location>
        <position position="1"/>
    </location>
</feature>
<proteinExistence type="predicted"/>
<keyword evidence="1" id="KW-0175">Coiled coil</keyword>
<accession>G2GYG7</accession>
<feature type="coiled-coil region" evidence="1">
    <location>
        <begin position="62"/>
        <end position="89"/>
    </location>
</feature>
<evidence type="ECO:0000256" key="1">
    <source>
        <dbReference type="SAM" id="Coils"/>
    </source>
</evidence>
<keyword evidence="4" id="KW-1185">Reference proteome</keyword>
<comment type="caution">
    <text evidence="3">The sequence shown here is derived from an EMBL/GenBank/DDBJ whole genome shotgun (WGS) entry which is preliminary data.</text>
</comment>
<dbReference type="RefSeq" id="WP_006706508.1">
    <property type="nucleotide sequence ID" value="NZ_AGCA01000202.1"/>
</dbReference>
<feature type="transmembrane region" description="Helical" evidence="2">
    <location>
        <begin position="253"/>
        <end position="286"/>
    </location>
</feature>
<evidence type="ECO:0000313" key="4">
    <source>
        <dbReference type="Proteomes" id="UP000004116"/>
    </source>
</evidence>
<protein>
    <submittedName>
        <fullName evidence="3">Permease of the major facilitator superfamily</fullName>
    </submittedName>
</protein>
<reference evidence="3 4" key="1">
    <citation type="journal article" date="2012" name="Genome Res.">
        <title>Genomic basis of endosymbiont-conferred protection against an insect parasitoid.</title>
        <authorList>
            <person name="Hansen A.K."/>
            <person name="Vorburger C."/>
            <person name="Moran N.A."/>
        </authorList>
    </citation>
    <scope>NUCLEOTIDE SEQUENCE [LARGE SCALE GENOMIC DNA]</scope>
    <source>
        <strain evidence="4">R5.15</strain>
    </source>
</reference>
<keyword evidence="2" id="KW-1133">Transmembrane helix</keyword>
<dbReference type="AlphaFoldDB" id="G2GYG7"/>
<evidence type="ECO:0000313" key="3">
    <source>
        <dbReference type="EMBL" id="EGY29213.1"/>
    </source>
</evidence>
<evidence type="ECO:0000256" key="2">
    <source>
        <dbReference type="SAM" id="Phobius"/>
    </source>
</evidence>
<organism evidence="3 4">
    <name type="scientific">Candidatus Regiella insecticola 5.15</name>
    <dbReference type="NCBI Taxonomy" id="1005043"/>
    <lineage>
        <taxon>Bacteria</taxon>
        <taxon>Pseudomonadati</taxon>
        <taxon>Pseudomonadota</taxon>
        <taxon>Gammaproteobacteria</taxon>
        <taxon>Enterobacterales</taxon>
        <taxon>Enterobacteriaceae</taxon>
        <taxon>aphid secondary symbionts</taxon>
        <taxon>Candidatus Regiella</taxon>
    </lineage>
</organism>
<sequence>VIELENKTNVVFSVFPKNNREIAELLTILSKNHRADGTWAKDLAKFLEKSELAAFMKIEPLENNAQLQLVFLEDNLTSVNENIKQLTLLTQFIGNKMTHIKNALANLNKPNPNDDPNELQNAQRAYYRMTQIFSDEDTKDYLKEGGLGNKDNTIQNTVDTRQIIDNALKEIEQASNSKFSFKKEKYSKVKARLENIRTIANNWETLKCNIASNNTVQNIDNRLRDAIAEDIKQLDRELISISLHKFTKKIKSVLIGIGVVTVASVILAPYLTIPLLITSIVFGLIYLMTEYKPMTVESDINKVLSASVKKLSNKKTDAKFESQAVSWSTAFKFWLTGTLPIAKKEKRQSFSPITEKLTTFMGR</sequence>
<keyword evidence="2" id="KW-0812">Transmembrane</keyword>
<name>G2GYG7_9ENTR</name>
<dbReference type="Proteomes" id="UP000004116">
    <property type="component" value="Unassembled WGS sequence"/>
</dbReference>